<keyword evidence="3 6" id="KW-0808">Transferase</keyword>
<dbReference type="PANTHER" id="PTHR32266">
    <property type="entry name" value="NICOTIANAMINE SYNTHASE 3"/>
    <property type="match status" value="1"/>
</dbReference>
<dbReference type="GO" id="GO:0030410">
    <property type="term" value="F:nicotianamine synthase activity"/>
    <property type="evidence" value="ECO:0007669"/>
    <property type="project" value="UniProtKB-UniRule"/>
</dbReference>
<evidence type="ECO:0000256" key="1">
    <source>
        <dbReference type="ARBA" id="ARBA00007009"/>
    </source>
</evidence>
<evidence type="ECO:0000256" key="2">
    <source>
        <dbReference type="ARBA" id="ARBA00012675"/>
    </source>
</evidence>
<dbReference type="GO" id="GO:0030418">
    <property type="term" value="P:nicotianamine biosynthetic process"/>
    <property type="evidence" value="ECO:0007669"/>
    <property type="project" value="UniProtKB-UniRule"/>
</dbReference>
<dbReference type="EC" id="2.5.1.43" evidence="2 6"/>
<organism evidence="7 8">
    <name type="scientific">Lactuca virosa</name>
    <dbReference type="NCBI Taxonomy" id="75947"/>
    <lineage>
        <taxon>Eukaryota</taxon>
        <taxon>Viridiplantae</taxon>
        <taxon>Streptophyta</taxon>
        <taxon>Embryophyta</taxon>
        <taxon>Tracheophyta</taxon>
        <taxon>Spermatophyta</taxon>
        <taxon>Magnoliopsida</taxon>
        <taxon>eudicotyledons</taxon>
        <taxon>Gunneridae</taxon>
        <taxon>Pentapetalae</taxon>
        <taxon>asterids</taxon>
        <taxon>campanulids</taxon>
        <taxon>Asterales</taxon>
        <taxon>Asteraceae</taxon>
        <taxon>Cichorioideae</taxon>
        <taxon>Cichorieae</taxon>
        <taxon>Lactucinae</taxon>
        <taxon>Lactuca</taxon>
    </lineage>
</organism>
<evidence type="ECO:0000313" key="8">
    <source>
        <dbReference type="Proteomes" id="UP001157418"/>
    </source>
</evidence>
<keyword evidence="4 6" id="KW-0949">S-adenosyl-L-methionine</keyword>
<keyword evidence="8" id="KW-1185">Reference proteome</keyword>
<dbReference type="Pfam" id="PF03059">
    <property type="entry name" value="NAS"/>
    <property type="match status" value="1"/>
</dbReference>
<comment type="catalytic activity">
    <reaction evidence="5 6">
        <text>3 S-adenosyl-L-methionine = nicotianamine + 3 S-methyl-5'-thioadenosine + 3 H(+)</text>
        <dbReference type="Rhea" id="RHEA:16481"/>
        <dbReference type="ChEBI" id="CHEBI:15378"/>
        <dbReference type="ChEBI" id="CHEBI:17509"/>
        <dbReference type="ChEBI" id="CHEBI:58249"/>
        <dbReference type="ChEBI" id="CHEBI:59789"/>
        <dbReference type="EC" id="2.5.1.43"/>
    </reaction>
</comment>
<protein>
    <recommendedName>
        <fullName evidence="2 6">Nicotianamine synthase</fullName>
        <ecNumber evidence="2 6">2.5.1.43</ecNumber>
    </recommendedName>
</protein>
<dbReference type="PANTHER" id="PTHR32266:SF12">
    <property type="entry name" value="NICOTIANAMINE SYNTHASE 3"/>
    <property type="match status" value="1"/>
</dbReference>
<evidence type="ECO:0000256" key="3">
    <source>
        <dbReference type="ARBA" id="ARBA00022679"/>
    </source>
</evidence>
<dbReference type="InterPro" id="IPR004298">
    <property type="entry name" value="Nicotian_synth"/>
</dbReference>
<name>A0AAU9MMP0_9ASTR</name>
<dbReference type="PROSITE" id="PS51142">
    <property type="entry name" value="NAS"/>
    <property type="match status" value="1"/>
</dbReference>
<dbReference type="Gene3D" id="3.40.50.150">
    <property type="entry name" value="Vaccinia Virus protein VP39"/>
    <property type="match status" value="1"/>
</dbReference>
<comment type="similarity">
    <text evidence="1 6">Belongs to the nicotianamine synthase (NAS)-like family.</text>
</comment>
<sequence>MGSVHEEANLVEKVCEIYDKISMLETLKPSKDVDSLFSQLVLTCIPPSSINIATLPENIQETRSKLIRLCGEAEGHLEAHFSTLLATFPNPLHHLNAFPYYSNYIKLSRLEFDILNRHYSTEPGVVPKSVAFVGSGPLPLTSIILASNHLTNTCFHNYDIDHAANSMASSLVSPDPDLSERMFFHSTNIMEVKEELKDYDVVFLAALVGMDINEKVKVIQHLAKYMAPGTILMLRSAHGARAFLYPVVEPEDLQGFEVLSIFHPHDEVINSVVIARKYPAPMEVDHNHHQELGIGSFMPSSCKYCDFQAFNNPLNQMNIIEELALDE</sequence>
<comment type="function">
    <text evidence="6">Synthesizes nicotianamine, a polyamine which serves as a sensor for the physiological iron status within the plant, and/or might be involved in the transport of iron.</text>
</comment>
<evidence type="ECO:0000256" key="4">
    <source>
        <dbReference type="ARBA" id="ARBA00022691"/>
    </source>
</evidence>
<evidence type="ECO:0000313" key="7">
    <source>
        <dbReference type="EMBL" id="CAH1429114.1"/>
    </source>
</evidence>
<comment type="caution">
    <text evidence="7">The sequence shown here is derived from an EMBL/GenBank/DDBJ whole genome shotgun (WGS) entry which is preliminary data.</text>
</comment>
<reference evidence="7 8" key="1">
    <citation type="submission" date="2022-01" db="EMBL/GenBank/DDBJ databases">
        <authorList>
            <person name="Xiong W."/>
            <person name="Schranz E."/>
        </authorList>
    </citation>
    <scope>NUCLEOTIDE SEQUENCE [LARGE SCALE GENOMIC DNA]</scope>
</reference>
<dbReference type="EMBL" id="CAKMRJ010002486">
    <property type="protein sequence ID" value="CAH1429114.1"/>
    <property type="molecule type" value="Genomic_DNA"/>
</dbReference>
<evidence type="ECO:0000256" key="5">
    <source>
        <dbReference type="ARBA" id="ARBA00049391"/>
    </source>
</evidence>
<dbReference type="InterPro" id="IPR029063">
    <property type="entry name" value="SAM-dependent_MTases_sf"/>
</dbReference>
<proteinExistence type="inferred from homology"/>
<evidence type="ECO:0000256" key="6">
    <source>
        <dbReference type="RuleBase" id="RU368095"/>
    </source>
</evidence>
<dbReference type="Proteomes" id="UP001157418">
    <property type="component" value="Unassembled WGS sequence"/>
</dbReference>
<gene>
    <name evidence="7" type="ORF">LVIROSA_LOCUS15991</name>
</gene>
<accession>A0AAU9MMP0</accession>
<dbReference type="AlphaFoldDB" id="A0AAU9MMP0"/>